<dbReference type="PROSITE" id="PS51746">
    <property type="entry name" value="PPM_2"/>
    <property type="match status" value="1"/>
</dbReference>
<dbReference type="Gene3D" id="3.30.70.1230">
    <property type="entry name" value="Nucleotide cyclase"/>
    <property type="match status" value="1"/>
</dbReference>
<evidence type="ECO:0000256" key="7">
    <source>
        <dbReference type="ARBA" id="ARBA00022737"/>
    </source>
</evidence>
<dbReference type="SMART" id="SM00314">
    <property type="entry name" value="RA"/>
    <property type="match status" value="1"/>
</dbReference>
<evidence type="ECO:0000256" key="2">
    <source>
        <dbReference type="ARBA" id="ARBA00005381"/>
    </source>
</evidence>
<dbReference type="EMBL" id="JAWDJO010000092">
    <property type="protein sequence ID" value="KAL1894319.1"/>
    <property type="molecule type" value="Genomic_DNA"/>
</dbReference>
<name>A0ABR3Z478_9PEZI</name>
<dbReference type="InterPro" id="IPR036457">
    <property type="entry name" value="PPM-type-like_dom_sf"/>
</dbReference>
<feature type="region of interest" description="Disordered" evidence="13">
    <location>
        <begin position="518"/>
        <end position="548"/>
    </location>
</feature>
<comment type="catalytic activity">
    <reaction evidence="1">
        <text>ATP = 3',5'-cyclic AMP + diphosphate</text>
        <dbReference type="Rhea" id="RHEA:15389"/>
        <dbReference type="ChEBI" id="CHEBI:30616"/>
        <dbReference type="ChEBI" id="CHEBI:33019"/>
        <dbReference type="ChEBI" id="CHEBI:58165"/>
        <dbReference type="EC" id="4.6.1.1"/>
    </reaction>
</comment>
<feature type="compositionally biased region" description="Basic and acidic residues" evidence="13">
    <location>
        <begin position="393"/>
        <end position="402"/>
    </location>
</feature>
<evidence type="ECO:0000313" key="18">
    <source>
        <dbReference type="Proteomes" id="UP001583280"/>
    </source>
</evidence>
<comment type="caution">
    <text evidence="17">The sequence shown here is derived from an EMBL/GenBank/DDBJ whole genome shotgun (WGS) entry which is preliminary data.</text>
</comment>
<evidence type="ECO:0000256" key="3">
    <source>
        <dbReference type="ARBA" id="ARBA00012201"/>
    </source>
</evidence>
<dbReference type="CDD" id="cd00143">
    <property type="entry name" value="PP2Cc"/>
    <property type="match status" value="1"/>
</dbReference>
<dbReference type="PROSITE" id="PS50200">
    <property type="entry name" value="RA"/>
    <property type="match status" value="1"/>
</dbReference>
<keyword evidence="8" id="KW-0460">Magnesium</keyword>
<dbReference type="InterPro" id="IPR013716">
    <property type="entry name" value="Adenylate_cyclase_G-a-bd"/>
</dbReference>
<feature type="compositionally biased region" description="Polar residues" evidence="13">
    <location>
        <begin position="1150"/>
        <end position="1159"/>
    </location>
</feature>
<keyword evidence="5" id="KW-0433">Leucine-rich repeat</keyword>
<dbReference type="PANTHER" id="PTHR48051:SF1">
    <property type="entry name" value="RAS SUPPRESSOR PROTEIN 1"/>
    <property type="match status" value="1"/>
</dbReference>
<reference evidence="17 18" key="1">
    <citation type="journal article" date="2024" name="IMA Fungus">
        <title>IMA Genome - F19 : A genome assembly and annotation guide to empower mycologists, including annotated draft genome sequences of Ceratocystis pirilliformis, Diaporthe australafricana, Fusarium ophioides, Paecilomyces lecythidis, and Sporothrix stenoceras.</title>
        <authorList>
            <person name="Aylward J."/>
            <person name="Wilson A.M."/>
            <person name="Visagie C.M."/>
            <person name="Spraker J."/>
            <person name="Barnes I."/>
            <person name="Buitendag C."/>
            <person name="Ceriani C."/>
            <person name="Del Mar Angel L."/>
            <person name="du Plessis D."/>
            <person name="Fuchs T."/>
            <person name="Gasser K."/>
            <person name="Kramer D."/>
            <person name="Li W."/>
            <person name="Munsamy K."/>
            <person name="Piso A."/>
            <person name="Price J.L."/>
            <person name="Sonnekus B."/>
            <person name="Thomas C."/>
            <person name="van der Nest A."/>
            <person name="van Dijk A."/>
            <person name="van Heerden A."/>
            <person name="van Vuuren N."/>
            <person name="Yilmaz N."/>
            <person name="Duong T.A."/>
            <person name="van der Merwe N.A."/>
            <person name="Wingfield M.J."/>
            <person name="Wingfield B.D."/>
        </authorList>
    </citation>
    <scope>NUCLEOTIDE SEQUENCE [LARGE SCALE GENOMIC DNA]</scope>
    <source>
        <strain evidence="17 18">CMW 12675</strain>
    </source>
</reference>
<evidence type="ECO:0000313" key="17">
    <source>
        <dbReference type="EMBL" id="KAL1894319.1"/>
    </source>
</evidence>
<dbReference type="SUPFAM" id="SSF81606">
    <property type="entry name" value="PP2C-like"/>
    <property type="match status" value="1"/>
</dbReference>
<evidence type="ECO:0000256" key="11">
    <source>
        <dbReference type="ARBA" id="ARBA00032597"/>
    </source>
</evidence>
<dbReference type="EC" id="4.6.1.1" evidence="3"/>
<dbReference type="InterPro" id="IPR050216">
    <property type="entry name" value="LRR_domain-containing"/>
</dbReference>
<feature type="compositionally biased region" description="Polar residues" evidence="13">
    <location>
        <begin position="117"/>
        <end position="132"/>
    </location>
</feature>
<dbReference type="SMART" id="SM00369">
    <property type="entry name" value="LRR_TYP"/>
    <property type="match status" value="9"/>
</dbReference>
<keyword evidence="7" id="KW-0677">Repeat</keyword>
<dbReference type="InterPro" id="IPR001932">
    <property type="entry name" value="PPM-type_phosphatase-like_dom"/>
</dbReference>
<feature type="domain" description="Guanylate cyclase" evidence="14">
    <location>
        <begin position="1777"/>
        <end position="1914"/>
    </location>
</feature>
<feature type="compositionally biased region" description="Polar residues" evidence="13">
    <location>
        <begin position="1203"/>
        <end position="1216"/>
    </location>
</feature>
<keyword evidence="9" id="KW-0115">cAMP biosynthesis</keyword>
<dbReference type="CDD" id="cd17214">
    <property type="entry name" value="RA_CYR1_like"/>
    <property type="match status" value="1"/>
</dbReference>
<dbReference type="SUPFAM" id="SSF55073">
    <property type="entry name" value="Nucleotide cyclase"/>
    <property type="match status" value="1"/>
</dbReference>
<proteinExistence type="inferred from homology"/>
<dbReference type="PROSITE" id="PS50125">
    <property type="entry name" value="GUANYLATE_CYCLASE_2"/>
    <property type="match status" value="1"/>
</dbReference>
<dbReference type="InterPro" id="IPR003591">
    <property type="entry name" value="Leu-rich_rpt_typical-subtyp"/>
</dbReference>
<evidence type="ECO:0000256" key="6">
    <source>
        <dbReference type="ARBA" id="ARBA00022723"/>
    </source>
</evidence>
<feature type="compositionally biased region" description="Basic and acidic residues" evidence="13">
    <location>
        <begin position="1220"/>
        <end position="1232"/>
    </location>
</feature>
<evidence type="ECO:0000256" key="1">
    <source>
        <dbReference type="ARBA" id="ARBA00001593"/>
    </source>
</evidence>
<dbReference type="SMART" id="SM00332">
    <property type="entry name" value="PP2Cc"/>
    <property type="match status" value="1"/>
</dbReference>
<feature type="region of interest" description="Disordered" evidence="13">
    <location>
        <begin position="1"/>
        <end position="166"/>
    </location>
</feature>
<dbReference type="InterPro" id="IPR001054">
    <property type="entry name" value="A/G_cyclase"/>
</dbReference>
<feature type="compositionally biased region" description="Basic and acidic residues" evidence="13">
    <location>
        <begin position="1"/>
        <end position="12"/>
    </location>
</feature>
<feature type="compositionally biased region" description="Basic and acidic residues" evidence="13">
    <location>
        <begin position="200"/>
        <end position="214"/>
    </location>
</feature>
<dbReference type="InterPro" id="IPR032675">
    <property type="entry name" value="LRR_dom_sf"/>
</dbReference>
<dbReference type="PROSITE" id="PS51450">
    <property type="entry name" value="LRR"/>
    <property type="match status" value="2"/>
</dbReference>
<feature type="region of interest" description="Disordered" evidence="13">
    <location>
        <begin position="194"/>
        <end position="488"/>
    </location>
</feature>
<keyword evidence="18" id="KW-1185">Reference proteome</keyword>
<feature type="compositionally biased region" description="Low complexity" evidence="13">
    <location>
        <begin position="136"/>
        <end position="151"/>
    </location>
</feature>
<comment type="similarity">
    <text evidence="2">Belongs to the adenylyl cyclase class-3 family.</text>
</comment>
<dbReference type="InterPro" id="IPR000159">
    <property type="entry name" value="RA_dom"/>
</dbReference>
<feature type="compositionally biased region" description="Polar residues" evidence="13">
    <location>
        <begin position="405"/>
        <end position="435"/>
    </location>
</feature>
<feature type="compositionally biased region" description="Polar residues" evidence="13">
    <location>
        <begin position="217"/>
        <end position="230"/>
    </location>
</feature>
<evidence type="ECO:0000256" key="8">
    <source>
        <dbReference type="ARBA" id="ARBA00022842"/>
    </source>
</evidence>
<dbReference type="InterPro" id="IPR055071">
    <property type="entry name" value="RA_PHLPP-like"/>
</dbReference>
<dbReference type="Pfam" id="PF23010">
    <property type="entry name" value="RA_3"/>
    <property type="match status" value="1"/>
</dbReference>
<feature type="compositionally biased region" description="Low complexity" evidence="13">
    <location>
        <begin position="15"/>
        <end position="33"/>
    </location>
</feature>
<dbReference type="Proteomes" id="UP001583280">
    <property type="component" value="Unassembled WGS sequence"/>
</dbReference>
<evidence type="ECO:0000256" key="13">
    <source>
        <dbReference type="SAM" id="MobiDB-lite"/>
    </source>
</evidence>
<dbReference type="InterPro" id="IPR001611">
    <property type="entry name" value="Leu-rich_rpt"/>
</dbReference>
<keyword evidence="10" id="KW-0456">Lyase</keyword>
<evidence type="ECO:0000256" key="9">
    <source>
        <dbReference type="ARBA" id="ARBA00022998"/>
    </source>
</evidence>
<feature type="compositionally biased region" description="Low complexity" evidence="13">
    <location>
        <begin position="458"/>
        <end position="473"/>
    </location>
</feature>
<dbReference type="PANTHER" id="PTHR48051">
    <property type="match status" value="1"/>
</dbReference>
<feature type="domain" description="PPM-type phosphatase" evidence="16">
    <location>
        <begin position="1439"/>
        <end position="1715"/>
    </location>
</feature>
<dbReference type="Pfam" id="PF00211">
    <property type="entry name" value="Guanylate_cyc"/>
    <property type="match status" value="1"/>
</dbReference>
<dbReference type="Pfam" id="PF00481">
    <property type="entry name" value="PP2C"/>
    <property type="match status" value="1"/>
</dbReference>
<dbReference type="CDD" id="cd07302">
    <property type="entry name" value="CHD"/>
    <property type="match status" value="1"/>
</dbReference>
<feature type="compositionally biased region" description="Polar residues" evidence="13">
    <location>
        <begin position="255"/>
        <end position="271"/>
    </location>
</feature>
<dbReference type="InterPro" id="IPR029787">
    <property type="entry name" value="Nucleotide_cyclase"/>
</dbReference>
<feature type="compositionally biased region" description="Polar residues" evidence="13">
    <location>
        <begin position="34"/>
        <end position="93"/>
    </location>
</feature>
<evidence type="ECO:0000259" key="16">
    <source>
        <dbReference type="PROSITE" id="PS51746"/>
    </source>
</evidence>
<dbReference type="Pfam" id="PF08509">
    <property type="entry name" value="Ad_cyc_g-alpha"/>
    <property type="match status" value="1"/>
</dbReference>
<feature type="compositionally biased region" description="Basic residues" evidence="13">
    <location>
        <begin position="436"/>
        <end position="449"/>
    </location>
</feature>
<feature type="compositionally biased region" description="Polar residues" evidence="13">
    <location>
        <begin position="346"/>
        <end position="361"/>
    </location>
</feature>
<dbReference type="SMART" id="SM00044">
    <property type="entry name" value="CYCc"/>
    <property type="match status" value="1"/>
</dbReference>
<dbReference type="Gene3D" id="3.60.40.10">
    <property type="entry name" value="PPM-type phosphatase domain"/>
    <property type="match status" value="1"/>
</dbReference>
<sequence>MPVTMPRHDAHLRFSSITSSSASTDSTKSSTSTVRQPSNRRPQPTRLNTESATFVNDEQQISPTTAHASNLVHSPTSITQTGSNRNSLQQLGSSGAYRRDPSSQDPSGTDHNLAMPTHQNSFPSIPQIQHNPPTAIPDSSSQIPPWISPPSNAVPGPNNGLATSFFNDSSDNISTASQLSPGFRNSLRADQVSISSGAHNGRDSPDIDFYDTHRRPSQASIATASSQGSGMNRGGIKKLQGFFGEEFPGRDSFEAPTSSGRDARSRSFSQSRGHRDRNHSNATDHTRDASPSSSRPRTPVPAPEVVPFLYQDQDDIARYGEAPVRDVMAGPDRDRYMSDGSVQAPPKTSSSNRSGPSTIMNHSHRHNKSNDDPRALRTTTSRDEQSATGSQGSRDRSHRDRGGSATTLHSSKSRAQSPAPGQNVSRDGPSSPNNNHSKRGGVFRRLIHGKSKEDKDSGSPSGSRLIQSSSSRSMTHKSSRQEISRAQVSPGYASSYYTPSLASSATVFSNTDFFEAPETKQRQQTAFSNKFPFAKRPRTARTYDEESIGPTDKKGTAFFLDTNLGDMSGVITPDVANLASRNDSFPRSEVLHRPTNGSFGSFEEPPGSWNAPDSWGVRRTTGDASAEGIDTDEMGRPYRTEEKVISYCIRIFRGDGTFATISSPLSATVSDVIGQLIRKMYGADSSDNYHIVLKTHDLFRILKPSERPLALQKRLLEQAGYKEQDRIPDIGREDNSYLCRFMFLSSIDPLFSKAGIDPALTRITKPAHIDLSGRNIATIPIPLFKRTDDILSLNLSRNLALDIPRDFISACHQLRDIKYNNNEVRRLPLSFSRAVKLTLLDAANNFIETLEGAELEELTGLLKMSFANNRLTSLPPYFDAYKVLRYLNLSSNFIDKFPKFICDIESLLDLDISFNAIAQLPEEIGKLKMLERFFITNNRLSHPLPPSFKEMDNLREFDCKYNMLDNIDILSELPNLEIFSADHNQISRFCGTFAKLRNLRLNSNPLTIFELEGVVLTLKVLNLSNGKLTSIDKSFAFMPKLESLIVDKNFLSMLSPQISNLRRLEHLSISCNRLSELPPQIGCLTELKVLDVHSNNLMKLPMELWWANKLEVLNVSSNVLDSFPKPASKQPRPFGEENMPPPSLKAGSPPSLTTFPSSETLDESRRPSQSSSTLLSVGAVPVSPGADRKGSVVSVYGKGRNTKVISRNPSQTTLSASVAARKDSSSTNSRKENTFAGSLRSLCLADNRLDDDVFQSLVLLPELRSLNLSYNEIGDIPQRALQKWPHITELYMSRNELTTLPADDINRDTSVLQFLYLNGNKFTNLTADISNARKLAVLDCGSNWLKYNISNVPYDWNWILNPELRYLNLSGNKRMEIKQTPMIPGYSHAGNRESYSDFSTLQNLRVLGLMDVTLTAPRVPDQSEDRRVRTSASQAGHLPYGMADTLGRSEHLSTMDLVVPRFNGSDTEILLGLFDGQALSQGGSKLTKYLHENFANTFTTEIKVLSQRGTDTPTDALRRSFLTLNRDLINVAIQNSEDRPVTAHRSPNATNLVLTPEDRKSGAVATVAYLKGTTLYVANVGDVQAMLISDNDYCMLSHKHDPAEETERRRIREAGGWVSRSGKLNDILGVSRAFGYHELMPSVMAAPHISEVQLSEHNDVLLMATRDLWEYLDPKLVVDIYRSERHDLMLASQKLRDLAMAHGATGKLMVMMLSVSDIKRRVERSRLHRGQSMTRYPSGIPDEFLSSRRTRKAKGDVLDSTLQRLEAEIPAPTGTVAIVFTDIKNSTTLWEMYPNAMRSAIKLHNEVMRRQLRRIGGYEVKTEGDAFMVSFPTATSALLWCFAVQNQLLQVNWPAEVLNSLTGQPVFNKEKELIFKGLSVRMGIHYGECVSETDPVTRRMDYFGPMVNKAARVSGVADGGQITVSTDFIQEIQRTLETFQEDQSTLADDEDTFDEETYLSSIRKDFRSLSSQGFEVKEMGERKLKGLENPEVIYSLYPHGLAGRIEYHQAHDRENNTAELIPTNKAVIMSAAPGTQMSFDPEIIWALWHISLRLEMLCSCLENSSRTVVIQPETAILDRFRQMGGEFGESIMLSFMAHQVSRIESSITTLSIRHMAMGGGVISELDDLRAPIADLLGAVAGKLAEAERYKELYGPLPEQEYEVEGEYESKTR</sequence>
<feature type="compositionally biased region" description="Basic and acidic residues" evidence="13">
    <location>
        <begin position="368"/>
        <end position="385"/>
    </location>
</feature>
<evidence type="ECO:0000256" key="10">
    <source>
        <dbReference type="ARBA" id="ARBA00023239"/>
    </source>
</evidence>
<evidence type="ECO:0000256" key="12">
    <source>
        <dbReference type="ARBA" id="ARBA00032637"/>
    </source>
</evidence>
<evidence type="ECO:0000259" key="14">
    <source>
        <dbReference type="PROSITE" id="PS50125"/>
    </source>
</evidence>
<evidence type="ECO:0000256" key="5">
    <source>
        <dbReference type="ARBA" id="ARBA00022614"/>
    </source>
</evidence>
<feature type="compositionally biased region" description="Basic and acidic residues" evidence="13">
    <location>
        <begin position="278"/>
        <end position="288"/>
    </location>
</feature>
<gene>
    <name evidence="17" type="ORF">Cpir12675_003701</name>
</gene>
<evidence type="ECO:0000259" key="15">
    <source>
        <dbReference type="PROSITE" id="PS50200"/>
    </source>
</evidence>
<feature type="region of interest" description="Disordered" evidence="13">
    <location>
        <begin position="1124"/>
        <end position="1232"/>
    </location>
</feature>
<evidence type="ECO:0000256" key="4">
    <source>
        <dbReference type="ARBA" id="ARBA00021420"/>
    </source>
</evidence>
<feature type="domain" description="Ras-associating" evidence="15">
    <location>
        <begin position="646"/>
        <end position="736"/>
    </location>
</feature>
<dbReference type="SMART" id="SM00789">
    <property type="entry name" value="Ad_cyc_g-alpha"/>
    <property type="match status" value="1"/>
</dbReference>
<dbReference type="Gene3D" id="3.80.10.10">
    <property type="entry name" value="Ribonuclease Inhibitor"/>
    <property type="match status" value="3"/>
</dbReference>
<keyword evidence="6" id="KW-0479">Metal-binding</keyword>
<dbReference type="SUPFAM" id="SSF52058">
    <property type="entry name" value="L domain-like"/>
    <property type="match status" value="2"/>
</dbReference>
<accession>A0ABR3Z478</accession>
<feature type="region of interest" description="Disordered" evidence="13">
    <location>
        <begin position="587"/>
        <end position="632"/>
    </location>
</feature>
<organism evidence="17 18">
    <name type="scientific">Ceratocystis pirilliformis</name>
    <dbReference type="NCBI Taxonomy" id="259994"/>
    <lineage>
        <taxon>Eukaryota</taxon>
        <taxon>Fungi</taxon>
        <taxon>Dikarya</taxon>
        <taxon>Ascomycota</taxon>
        <taxon>Pezizomycotina</taxon>
        <taxon>Sordariomycetes</taxon>
        <taxon>Hypocreomycetidae</taxon>
        <taxon>Microascales</taxon>
        <taxon>Ceratocystidaceae</taxon>
        <taxon>Ceratocystis</taxon>
    </lineage>
</organism>
<protein>
    <recommendedName>
        <fullName evidence="4">Adenylate cyclase</fullName>
        <ecNumber evidence="3">4.6.1.1</ecNumber>
    </recommendedName>
    <alternativeName>
        <fullName evidence="11">ATP pyrophosphate-lyase</fullName>
    </alternativeName>
    <alternativeName>
        <fullName evidence="12">Adenylyl cyclase</fullName>
    </alternativeName>
</protein>
<dbReference type="SMART" id="SM00364">
    <property type="entry name" value="LRR_BAC"/>
    <property type="match status" value="9"/>
</dbReference>
<dbReference type="Pfam" id="PF13855">
    <property type="entry name" value="LRR_8"/>
    <property type="match status" value="2"/>
</dbReference>